<dbReference type="EMBL" id="CP064981">
    <property type="protein sequence ID" value="QQR92124.1"/>
    <property type="molecule type" value="Genomic_DNA"/>
</dbReference>
<dbReference type="FunFam" id="1.10.730.10:FF:000006">
    <property type="entry name" value="Arginyl-tRNA synthetase 2, mitochondrial"/>
    <property type="match status" value="1"/>
</dbReference>
<keyword evidence="7" id="KW-0030">Aminoacyl-tRNA synthetase</keyword>
<reference evidence="10" key="1">
    <citation type="submission" date="2020-11" db="EMBL/GenBank/DDBJ databases">
        <title>Connecting structure to function with the recovery of over 1000 high-quality activated sludge metagenome-assembled genomes encoding full-length rRNA genes using long-read sequencing.</title>
        <authorList>
            <person name="Singleton C.M."/>
            <person name="Petriglieri F."/>
            <person name="Kristensen J.M."/>
            <person name="Kirkegaard R.H."/>
            <person name="Michaelsen T.Y."/>
            <person name="Andersen M.H."/>
            <person name="Karst S.M."/>
            <person name="Dueholm M.S."/>
            <person name="Nielsen P.H."/>
            <person name="Albertsen M."/>
        </authorList>
    </citation>
    <scope>NUCLEOTIDE SEQUENCE</scope>
    <source>
        <strain evidence="10">Fred_18-Q3-R57-64_BAT3C.431</strain>
    </source>
</reference>
<dbReference type="AlphaFoldDB" id="A0A7T9DIT6"/>
<keyword evidence="4" id="KW-0547">Nucleotide-binding</keyword>
<keyword evidence="6" id="KW-0648">Protein biosynthesis</keyword>
<evidence type="ECO:0000256" key="3">
    <source>
        <dbReference type="ARBA" id="ARBA00022598"/>
    </source>
</evidence>
<keyword evidence="3" id="KW-0436">Ligase</keyword>
<evidence type="ECO:0000256" key="2">
    <source>
        <dbReference type="ARBA" id="ARBA00012837"/>
    </source>
</evidence>
<protein>
    <recommendedName>
        <fullName evidence="2">arginine--tRNA ligase</fullName>
        <ecNumber evidence="2">6.1.1.19</ecNumber>
    </recommendedName>
</protein>
<dbReference type="PANTHER" id="PTHR11956">
    <property type="entry name" value="ARGINYL-TRNA SYNTHETASE"/>
    <property type="match status" value="1"/>
</dbReference>
<evidence type="ECO:0000256" key="4">
    <source>
        <dbReference type="ARBA" id="ARBA00022741"/>
    </source>
</evidence>
<dbReference type="SUPFAM" id="SSF52374">
    <property type="entry name" value="Nucleotidylyl transferase"/>
    <property type="match status" value="1"/>
</dbReference>
<evidence type="ECO:0000256" key="1">
    <source>
        <dbReference type="ARBA" id="ARBA00005594"/>
    </source>
</evidence>
<dbReference type="InterPro" id="IPR001278">
    <property type="entry name" value="Arg-tRNA-ligase"/>
</dbReference>
<evidence type="ECO:0000259" key="9">
    <source>
        <dbReference type="SMART" id="SM00836"/>
    </source>
</evidence>
<gene>
    <name evidence="10" type="ORF">IPJ89_03085</name>
</gene>
<dbReference type="SUPFAM" id="SSF47323">
    <property type="entry name" value="Anticodon-binding domain of a subclass of class I aminoacyl-tRNA synthetases"/>
    <property type="match status" value="1"/>
</dbReference>
<comment type="similarity">
    <text evidence="1">Belongs to the class-I aminoacyl-tRNA synthetase family.</text>
</comment>
<organism evidence="10">
    <name type="scientific">Candidatus Iainarchaeum sp</name>
    <dbReference type="NCBI Taxonomy" id="3101447"/>
    <lineage>
        <taxon>Archaea</taxon>
        <taxon>Candidatus Iainarchaeota</taxon>
        <taxon>Candidatus Iainarchaeia</taxon>
        <taxon>Candidatus Iainarchaeales</taxon>
        <taxon>Candidatus Iainarchaeaceae</taxon>
        <taxon>Candidatus Iainarchaeum</taxon>
    </lineage>
</organism>
<proteinExistence type="inferred from homology"/>
<evidence type="ECO:0000256" key="7">
    <source>
        <dbReference type="ARBA" id="ARBA00023146"/>
    </source>
</evidence>
<dbReference type="GO" id="GO:0006420">
    <property type="term" value="P:arginyl-tRNA aminoacylation"/>
    <property type="evidence" value="ECO:0007669"/>
    <property type="project" value="InterPro"/>
</dbReference>
<keyword evidence="5" id="KW-0067">ATP-binding</keyword>
<evidence type="ECO:0000256" key="6">
    <source>
        <dbReference type="ARBA" id="ARBA00022917"/>
    </source>
</evidence>
<dbReference type="Gene3D" id="1.10.730.10">
    <property type="entry name" value="Isoleucyl-tRNA Synthetase, Domain 1"/>
    <property type="match status" value="1"/>
</dbReference>
<dbReference type="SMART" id="SM00836">
    <property type="entry name" value="DALR_1"/>
    <property type="match status" value="1"/>
</dbReference>
<name>A0A7T9DIT6_9ARCH</name>
<evidence type="ECO:0000256" key="5">
    <source>
        <dbReference type="ARBA" id="ARBA00022840"/>
    </source>
</evidence>
<dbReference type="GO" id="GO:0004814">
    <property type="term" value="F:arginine-tRNA ligase activity"/>
    <property type="evidence" value="ECO:0007669"/>
    <property type="project" value="UniProtKB-EC"/>
</dbReference>
<dbReference type="EC" id="6.1.1.19" evidence="2"/>
<dbReference type="InterPro" id="IPR014729">
    <property type="entry name" value="Rossmann-like_a/b/a_fold"/>
</dbReference>
<dbReference type="Pfam" id="PF05746">
    <property type="entry name" value="DALR_1"/>
    <property type="match status" value="1"/>
</dbReference>
<dbReference type="Proteomes" id="UP000596004">
    <property type="component" value="Chromosome"/>
</dbReference>
<dbReference type="Gene3D" id="3.40.50.620">
    <property type="entry name" value="HUPs"/>
    <property type="match status" value="1"/>
</dbReference>
<accession>A0A7T9DIT6</accession>
<dbReference type="GO" id="GO:0005524">
    <property type="term" value="F:ATP binding"/>
    <property type="evidence" value="ECO:0007669"/>
    <property type="project" value="UniProtKB-KW"/>
</dbReference>
<dbReference type="InterPro" id="IPR008909">
    <property type="entry name" value="DALR_anticod-bd"/>
</dbReference>
<comment type="catalytic activity">
    <reaction evidence="8">
        <text>tRNA(Arg) + L-arginine + ATP = L-arginyl-tRNA(Arg) + AMP + diphosphate</text>
        <dbReference type="Rhea" id="RHEA:20301"/>
        <dbReference type="Rhea" id="RHEA-COMP:9658"/>
        <dbReference type="Rhea" id="RHEA-COMP:9673"/>
        <dbReference type="ChEBI" id="CHEBI:30616"/>
        <dbReference type="ChEBI" id="CHEBI:32682"/>
        <dbReference type="ChEBI" id="CHEBI:33019"/>
        <dbReference type="ChEBI" id="CHEBI:78442"/>
        <dbReference type="ChEBI" id="CHEBI:78513"/>
        <dbReference type="ChEBI" id="CHEBI:456215"/>
        <dbReference type="EC" id="6.1.1.19"/>
    </reaction>
</comment>
<evidence type="ECO:0000313" key="10">
    <source>
        <dbReference type="EMBL" id="QQR92124.1"/>
    </source>
</evidence>
<sequence length="195" mass="22104">MSSRAGEAFNADEAFHEVYRLARDELLKRNPEMSESVIGNRARVVALSAIKFFMTRQDAKKPIEYNPQESLSFDGQTGPYVLYTLARTYSLMRKSDAKPNEALAHILATEKEKALLYLLAKKADVFADSTAHYSPHILVQYILDLANTFNSYYHETAVIQENKELESARLALVKAVNCVLEEGMFCLNIETLQEM</sequence>
<dbReference type="PANTHER" id="PTHR11956:SF5">
    <property type="entry name" value="ARGININE--TRNA LIGASE, CYTOPLASMIC"/>
    <property type="match status" value="1"/>
</dbReference>
<feature type="domain" description="DALR anticodon binding" evidence="9">
    <location>
        <begin position="81"/>
        <end position="195"/>
    </location>
</feature>
<dbReference type="InterPro" id="IPR009080">
    <property type="entry name" value="tRNAsynth_Ia_anticodon-bd"/>
</dbReference>
<evidence type="ECO:0000256" key="8">
    <source>
        <dbReference type="ARBA" id="ARBA00049339"/>
    </source>
</evidence>